<dbReference type="Proteomes" id="UP000289437">
    <property type="component" value="Unassembled WGS sequence"/>
</dbReference>
<reference evidence="2" key="2">
    <citation type="submission" date="2019-02" db="EMBL/GenBank/DDBJ databases">
        <title>Granulicella sibirica sp. nov., a psychrotolerant acidobacterium isolated from an organic soil layer in forested tundra, West Siberia.</title>
        <authorList>
            <person name="Oshkin I.Y."/>
            <person name="Kulichevskaya I.S."/>
            <person name="Rijpstra W.I.C."/>
            <person name="Sinninghe Damste J.S."/>
            <person name="Rakitin A.L."/>
            <person name="Ravin N.V."/>
            <person name="Dedysh S.N."/>
        </authorList>
    </citation>
    <scope>NUCLEOTIDE SEQUENCE [LARGE SCALE GENOMIC DNA]</scope>
    <source>
        <strain evidence="2">AF10</strain>
    </source>
</reference>
<dbReference type="InterPro" id="IPR039498">
    <property type="entry name" value="NTP_transf_5"/>
</dbReference>
<evidence type="ECO:0008006" key="3">
    <source>
        <dbReference type="Google" id="ProtNLM"/>
    </source>
</evidence>
<protein>
    <recommendedName>
        <fullName evidence="3">Nucleotidyltransferase family protein</fullName>
    </recommendedName>
</protein>
<evidence type="ECO:0000313" key="1">
    <source>
        <dbReference type="EMBL" id="RXH54200.1"/>
    </source>
</evidence>
<gene>
    <name evidence="1" type="ORF">GRAN_4851</name>
</gene>
<name>A0A4Q0SWA9_9BACT</name>
<proteinExistence type="predicted"/>
<dbReference type="OrthoDB" id="113217at2"/>
<organism evidence="1 2">
    <name type="scientific">Granulicella sibirica</name>
    <dbReference type="NCBI Taxonomy" id="2479048"/>
    <lineage>
        <taxon>Bacteria</taxon>
        <taxon>Pseudomonadati</taxon>
        <taxon>Acidobacteriota</taxon>
        <taxon>Terriglobia</taxon>
        <taxon>Terriglobales</taxon>
        <taxon>Acidobacteriaceae</taxon>
        <taxon>Granulicella</taxon>
    </lineage>
</organism>
<comment type="caution">
    <text evidence="1">The sequence shown here is derived from an EMBL/GenBank/DDBJ whole genome shotgun (WGS) entry which is preliminary data.</text>
</comment>
<sequence length="427" mass="48202">MQRDNKPSRISRRQAVQLAVLRSFTNAPAELDRLLDLSPPEWKRLLYWLDVSGLALYFFVRLPDLGLAKHLPLEVLERLQQNVTDNSMRMKAMAAEAVAIQMSFKNHGLECALLKGFSLWPHSVPSFELRSQLDIDFLVAPSDLASAQAIVAQRGYHLRGHSGRSWEYKDEPVPRTSIKQLYQDTGSRSVELHAATTSASQAHLRRRESLPFQGILMPVLSPEDLFLGQALHLYKHLASEGARAAHGVELYRHILYRWNDRAFWGRLRVLTEEDAGARFALGFVVALLTGAMGPFAPEALTSWTTERLPEFAHRWIDRFGLSAALGNAGGSKLSMILQDELEAHGLRAAAPKRQKVLPTRLPPRIEQAVPGETFAQSLGRNKRQSLFVLRRLRFHVIEGARLAFERARWKGVEARHQQTNDNSLTHA</sequence>
<dbReference type="RefSeq" id="WP_128915440.1">
    <property type="nucleotide sequence ID" value="NZ_RDSM01000005.1"/>
</dbReference>
<dbReference type="Pfam" id="PF14907">
    <property type="entry name" value="NTP_transf_5"/>
    <property type="match status" value="1"/>
</dbReference>
<dbReference type="AlphaFoldDB" id="A0A4Q0SWA9"/>
<reference evidence="1 2" key="1">
    <citation type="submission" date="2018-11" db="EMBL/GenBank/DDBJ databases">
        <authorList>
            <person name="Mardanov A.V."/>
            <person name="Ravin N.V."/>
            <person name="Dedysh S.N."/>
        </authorList>
    </citation>
    <scope>NUCLEOTIDE SEQUENCE [LARGE SCALE GENOMIC DNA]</scope>
    <source>
        <strain evidence="1 2">AF10</strain>
    </source>
</reference>
<accession>A0A4Q0SWA9</accession>
<dbReference type="EMBL" id="RDSM01000005">
    <property type="protein sequence ID" value="RXH54200.1"/>
    <property type="molecule type" value="Genomic_DNA"/>
</dbReference>
<keyword evidence="2" id="KW-1185">Reference proteome</keyword>
<evidence type="ECO:0000313" key="2">
    <source>
        <dbReference type="Proteomes" id="UP000289437"/>
    </source>
</evidence>